<proteinExistence type="predicted"/>
<reference evidence="1 2" key="1">
    <citation type="submission" date="2020-03" db="EMBL/GenBank/DDBJ databases">
        <title>Draft Genome Sequence of Cudoniella acicularis.</title>
        <authorList>
            <person name="Buettner E."/>
            <person name="Kellner H."/>
        </authorList>
    </citation>
    <scope>NUCLEOTIDE SEQUENCE [LARGE SCALE GENOMIC DNA]</scope>
    <source>
        <strain evidence="1 2">DSM 108380</strain>
    </source>
</reference>
<dbReference type="OrthoDB" id="3358373at2759"/>
<dbReference type="Proteomes" id="UP000566819">
    <property type="component" value="Unassembled WGS sequence"/>
</dbReference>
<accession>A0A8H4VYQ5</accession>
<sequence length="237" mass="26892">MASNGLTNAHSNRVASRDYIRWDAEGVEKIPPNEQEDIQAVAEMINKIQRAQFNSHRHMYSGTHARTQGVVKGNLIVGDLLLHLARSLFSKPAEYPIAMRYSTEPGDPGLGIKILASSRPALDLADAKTTKEIINLCIKYGGDKKELYKHLEARNDTPLQKARDEVRNTHLSSTRQYSQAAYRYGNYVVKYYLVPSSGTQKKQYEETVKSDSHPDDILSEWLKEFHANHDAKYLFQV</sequence>
<keyword evidence="2" id="KW-1185">Reference proteome</keyword>
<organism evidence="1 2">
    <name type="scientific">Cudoniella acicularis</name>
    <dbReference type="NCBI Taxonomy" id="354080"/>
    <lineage>
        <taxon>Eukaryota</taxon>
        <taxon>Fungi</taxon>
        <taxon>Dikarya</taxon>
        <taxon>Ascomycota</taxon>
        <taxon>Pezizomycotina</taxon>
        <taxon>Leotiomycetes</taxon>
        <taxon>Helotiales</taxon>
        <taxon>Tricladiaceae</taxon>
        <taxon>Cudoniella</taxon>
    </lineage>
</organism>
<dbReference type="PANTHER" id="PTHR36195:SF4">
    <property type="entry name" value="DOMAIN PROTEIN, PUTATIVE (AFU_ORTHOLOGUE AFUA_5G01990)-RELATED"/>
    <property type="match status" value="1"/>
</dbReference>
<dbReference type="PANTHER" id="PTHR36195">
    <property type="entry name" value="DOMAIN PROTEIN, PUTATIVE (AFU_ORTHOLOGUE AFUA_5G01990)-RELATED-RELATED"/>
    <property type="match status" value="1"/>
</dbReference>
<dbReference type="InterPro" id="IPR020835">
    <property type="entry name" value="Catalase_sf"/>
</dbReference>
<comment type="caution">
    <text evidence="1">The sequence shown here is derived from an EMBL/GenBank/DDBJ whole genome shotgun (WGS) entry which is preliminary data.</text>
</comment>
<evidence type="ECO:0000313" key="2">
    <source>
        <dbReference type="Proteomes" id="UP000566819"/>
    </source>
</evidence>
<evidence type="ECO:0008006" key="3">
    <source>
        <dbReference type="Google" id="ProtNLM"/>
    </source>
</evidence>
<protein>
    <recommendedName>
        <fullName evidence="3">Catalase core domain-containing protein</fullName>
    </recommendedName>
</protein>
<dbReference type="EMBL" id="JAAMPI010001428">
    <property type="protein sequence ID" value="KAF4625245.1"/>
    <property type="molecule type" value="Genomic_DNA"/>
</dbReference>
<gene>
    <name evidence="1" type="ORF">G7Y89_g12923</name>
</gene>
<name>A0A8H4VYQ5_9HELO</name>
<dbReference type="GO" id="GO:0020037">
    <property type="term" value="F:heme binding"/>
    <property type="evidence" value="ECO:0007669"/>
    <property type="project" value="InterPro"/>
</dbReference>
<dbReference type="AlphaFoldDB" id="A0A8H4VYQ5"/>
<dbReference type="SUPFAM" id="SSF56634">
    <property type="entry name" value="Heme-dependent catalase-like"/>
    <property type="match status" value="1"/>
</dbReference>
<evidence type="ECO:0000313" key="1">
    <source>
        <dbReference type="EMBL" id="KAF4625245.1"/>
    </source>
</evidence>